<feature type="transmembrane region" description="Helical" evidence="12">
    <location>
        <begin position="375"/>
        <end position="394"/>
    </location>
</feature>
<keyword evidence="2" id="KW-0813">Transport</keyword>
<feature type="transmembrane region" description="Helical" evidence="12">
    <location>
        <begin position="202"/>
        <end position="221"/>
    </location>
</feature>
<dbReference type="GO" id="GO:0005886">
    <property type="term" value="C:plasma membrane"/>
    <property type="evidence" value="ECO:0007669"/>
    <property type="project" value="UniProtKB-SubCell"/>
</dbReference>
<feature type="transmembrane region" description="Helical" evidence="12">
    <location>
        <begin position="316"/>
        <end position="337"/>
    </location>
</feature>
<evidence type="ECO:0000256" key="6">
    <source>
        <dbReference type="ARBA" id="ARBA00022683"/>
    </source>
</evidence>
<feature type="transmembrane region" description="Helical" evidence="12">
    <location>
        <begin position="349"/>
        <end position="368"/>
    </location>
</feature>
<dbReference type="GO" id="GO:0008982">
    <property type="term" value="F:protein-N(PI)-phosphohistidine-sugar phosphotransferase activity"/>
    <property type="evidence" value="ECO:0007669"/>
    <property type="project" value="InterPro"/>
</dbReference>
<dbReference type="PANTHER" id="PTHR30175:SF1">
    <property type="entry name" value="PTS SYSTEM ARBUTIN-, CELLOBIOSE-, AND SALICIN-SPECIFIC EIIBC COMPONENT-RELATED"/>
    <property type="match status" value="1"/>
</dbReference>
<dbReference type="Pfam" id="PF00367">
    <property type="entry name" value="PTS_EIIB"/>
    <property type="match status" value="1"/>
</dbReference>
<evidence type="ECO:0000256" key="3">
    <source>
        <dbReference type="ARBA" id="ARBA00022475"/>
    </source>
</evidence>
<feature type="transmembrane region" description="Helical" evidence="12">
    <location>
        <begin position="422"/>
        <end position="445"/>
    </location>
</feature>
<feature type="transmembrane region" description="Helical" evidence="12">
    <location>
        <begin position="173"/>
        <end position="196"/>
    </location>
</feature>
<dbReference type="SUPFAM" id="SSF55604">
    <property type="entry name" value="Glucose permease domain IIB"/>
    <property type="match status" value="1"/>
</dbReference>
<dbReference type="PANTHER" id="PTHR30175">
    <property type="entry name" value="PHOSPHOTRANSFERASE SYSTEM TRANSPORT PROTEIN"/>
    <property type="match status" value="1"/>
</dbReference>
<keyword evidence="7 12" id="KW-0812">Transmembrane</keyword>
<reference evidence="15" key="1">
    <citation type="submission" date="2019-11" db="EMBL/GenBank/DDBJ databases">
        <authorList>
            <person name="Feng L."/>
        </authorList>
    </citation>
    <scope>NUCLEOTIDE SEQUENCE</scope>
    <source>
        <strain evidence="15">CTertiumLFYP3</strain>
    </source>
</reference>
<feature type="domain" description="PTS EIIC type-1" evidence="14">
    <location>
        <begin position="102"/>
        <end position="450"/>
    </location>
</feature>
<evidence type="ECO:0000259" key="14">
    <source>
        <dbReference type="PROSITE" id="PS51103"/>
    </source>
</evidence>
<dbReference type="RefSeq" id="WP_156625060.1">
    <property type="nucleotide sequence ID" value="NZ_CACRTO010000006.1"/>
</dbReference>
<dbReference type="GO" id="GO:0009401">
    <property type="term" value="P:phosphoenolpyruvate-dependent sugar phosphotransferase system"/>
    <property type="evidence" value="ECO:0007669"/>
    <property type="project" value="UniProtKB-KW"/>
</dbReference>
<keyword evidence="10 12" id="KW-0472">Membrane</keyword>
<organism evidence="15">
    <name type="scientific">Clostridium tertium</name>
    <dbReference type="NCBI Taxonomy" id="1559"/>
    <lineage>
        <taxon>Bacteria</taxon>
        <taxon>Bacillati</taxon>
        <taxon>Bacillota</taxon>
        <taxon>Clostridia</taxon>
        <taxon>Eubacteriales</taxon>
        <taxon>Clostridiaceae</taxon>
        <taxon>Clostridium</taxon>
    </lineage>
</organism>
<dbReference type="InterPro" id="IPR050558">
    <property type="entry name" value="PTS_Sugar-Specific_Components"/>
</dbReference>
<dbReference type="PROSITE" id="PS51098">
    <property type="entry name" value="PTS_EIIB_TYPE_1"/>
    <property type="match status" value="1"/>
</dbReference>
<accession>A0A6N2ZIH8</accession>
<evidence type="ECO:0000256" key="4">
    <source>
        <dbReference type="ARBA" id="ARBA00022597"/>
    </source>
</evidence>
<dbReference type="FunFam" id="3.30.1360.60:FF:000001">
    <property type="entry name" value="PTS system glucose-specific IIBC component PtsG"/>
    <property type="match status" value="1"/>
</dbReference>
<comment type="subcellular location">
    <subcellularLocation>
        <location evidence="1">Cell membrane</location>
        <topology evidence="1">Multi-pass membrane protein</topology>
    </subcellularLocation>
</comment>
<keyword evidence="9 12" id="KW-1133">Transmembrane helix</keyword>
<dbReference type="PROSITE" id="PS01035">
    <property type="entry name" value="PTS_EIIB_TYPE_1_CYS"/>
    <property type="match status" value="1"/>
</dbReference>
<evidence type="ECO:0000256" key="12">
    <source>
        <dbReference type="SAM" id="Phobius"/>
    </source>
</evidence>
<keyword evidence="8" id="KW-0418">Kinase</keyword>
<dbReference type="InterPro" id="IPR003352">
    <property type="entry name" value="PTS_EIIC"/>
</dbReference>
<evidence type="ECO:0000256" key="5">
    <source>
        <dbReference type="ARBA" id="ARBA00022679"/>
    </source>
</evidence>
<evidence type="ECO:0000256" key="11">
    <source>
        <dbReference type="PROSITE-ProRule" id="PRU00421"/>
    </source>
</evidence>
<evidence type="ECO:0000256" key="8">
    <source>
        <dbReference type="ARBA" id="ARBA00022777"/>
    </source>
</evidence>
<feature type="transmembrane region" description="Helical" evidence="12">
    <location>
        <begin position="141"/>
        <end position="161"/>
    </location>
</feature>
<dbReference type="InterPro" id="IPR018113">
    <property type="entry name" value="PTrfase_EIIB_Cys"/>
</dbReference>
<dbReference type="Pfam" id="PF02378">
    <property type="entry name" value="PTS_EIIC"/>
    <property type="match status" value="1"/>
</dbReference>
<dbReference type="GO" id="GO:0015771">
    <property type="term" value="P:trehalose transport"/>
    <property type="evidence" value="ECO:0007669"/>
    <property type="project" value="TreeGrafter"/>
</dbReference>
<sequence>MNYKNMATNILKECGGIDNVAVVNHCATRLRLTLNDETKISEENIKSISGVMGIVSRGKEIQIVIGTDVGNVYNEFIKLGNFKKGGKVNEDGKKNILGTIVDFISGTFVPVLPILVAAGLVSAVLNICVTFFGLATDTGTYVVLNTINNAGFFFLPIYVGYSAARKLGVNPMMGAFLAAILVHTNIDGVAGLDFLGIPITQATYNTSVIPIILGVLFMSLVDRIVDKFTPKEIKFFAKPLITILIVTPVTLIALGPLGVIIGNYVAEGLTFINTKLGWLSVGLIGALTPILVMTGMNQALFPLVFAAMAEHGYDAFVMPGMLASNVAIGAAALAVYFKSKNQDVRGLALSSGLTGVLGITEPSIFGVLLRFKKPFIGAMIGGGIGGLFAGIMQVKQYAVVSPGIAALPTFIPTDGSGVMTNFYLAAVTIVISVVCAFIATWILGFEDESK</sequence>
<dbReference type="AlphaFoldDB" id="A0A6N2ZIH8"/>
<name>A0A6N2ZIH8_9CLOT</name>
<protein>
    <submittedName>
        <fullName evidence="15">PTS system beta-glucoside-specific EIIBCA component</fullName>
    </submittedName>
</protein>
<evidence type="ECO:0000256" key="9">
    <source>
        <dbReference type="ARBA" id="ARBA00022989"/>
    </source>
</evidence>
<evidence type="ECO:0000259" key="13">
    <source>
        <dbReference type="PROSITE" id="PS51098"/>
    </source>
</evidence>
<proteinExistence type="predicted"/>
<feature type="domain" description="PTS EIIB type-1" evidence="13">
    <location>
        <begin position="4"/>
        <end position="86"/>
    </location>
</feature>
<dbReference type="GO" id="GO:0016301">
    <property type="term" value="F:kinase activity"/>
    <property type="evidence" value="ECO:0007669"/>
    <property type="project" value="UniProtKB-KW"/>
</dbReference>
<dbReference type="Gene3D" id="3.30.1360.60">
    <property type="entry name" value="Glucose permease domain IIB"/>
    <property type="match status" value="1"/>
</dbReference>
<feature type="transmembrane region" description="Helical" evidence="12">
    <location>
        <begin position="241"/>
        <end position="266"/>
    </location>
</feature>
<keyword evidence="3" id="KW-1003">Cell membrane</keyword>
<evidence type="ECO:0000256" key="7">
    <source>
        <dbReference type="ARBA" id="ARBA00022692"/>
    </source>
</evidence>
<dbReference type="InterPro" id="IPR013013">
    <property type="entry name" value="PTS_EIIC_1"/>
</dbReference>
<dbReference type="PROSITE" id="PS51103">
    <property type="entry name" value="PTS_EIIC_TYPE_1"/>
    <property type="match status" value="1"/>
</dbReference>
<evidence type="ECO:0000256" key="1">
    <source>
        <dbReference type="ARBA" id="ARBA00004651"/>
    </source>
</evidence>
<feature type="active site" description="Phosphocysteine intermediate; for EIIB activity" evidence="11">
    <location>
        <position position="26"/>
    </location>
</feature>
<feature type="transmembrane region" description="Helical" evidence="12">
    <location>
        <begin position="111"/>
        <end position="135"/>
    </location>
</feature>
<gene>
    <name evidence="15" type="primary">bglF_2</name>
    <name evidence="15" type="ORF">CTLFYP3_00693</name>
</gene>
<evidence type="ECO:0000256" key="2">
    <source>
        <dbReference type="ARBA" id="ARBA00022448"/>
    </source>
</evidence>
<dbReference type="GO" id="GO:0090589">
    <property type="term" value="F:protein-phosphocysteine-trehalose phosphotransferase system transporter activity"/>
    <property type="evidence" value="ECO:0007669"/>
    <property type="project" value="TreeGrafter"/>
</dbReference>
<feature type="transmembrane region" description="Helical" evidence="12">
    <location>
        <begin position="278"/>
        <end position="304"/>
    </location>
</feature>
<dbReference type="EMBL" id="CACRTO010000006">
    <property type="protein sequence ID" value="VYT79284.1"/>
    <property type="molecule type" value="Genomic_DNA"/>
</dbReference>
<dbReference type="InterPro" id="IPR036878">
    <property type="entry name" value="Glu_permease_IIB"/>
</dbReference>
<keyword evidence="4" id="KW-0762">Sugar transport</keyword>
<keyword evidence="5" id="KW-0808">Transferase</keyword>
<evidence type="ECO:0000256" key="10">
    <source>
        <dbReference type="ARBA" id="ARBA00023136"/>
    </source>
</evidence>
<dbReference type="CDD" id="cd00212">
    <property type="entry name" value="PTS_IIB_glc"/>
    <property type="match status" value="1"/>
</dbReference>
<dbReference type="InterPro" id="IPR001996">
    <property type="entry name" value="PTS_IIB_1"/>
</dbReference>
<keyword evidence="6" id="KW-0598">Phosphotransferase system</keyword>
<evidence type="ECO:0000313" key="15">
    <source>
        <dbReference type="EMBL" id="VYT79284.1"/>
    </source>
</evidence>